<accession>A0A0K9PWZ1</accession>
<dbReference type="PANTHER" id="PTHR23061">
    <property type="entry name" value="DNA POLYMERASE 2 ALPHA 70 KDA SUBUNIT"/>
    <property type="match status" value="1"/>
</dbReference>
<evidence type="ECO:0000256" key="3">
    <source>
        <dbReference type="ARBA" id="ARBA00018596"/>
    </source>
</evidence>
<comment type="similarity">
    <text evidence="2 6">Belongs to the DNA polymerase alpha subunit B family.</text>
</comment>
<dbReference type="OMA" id="RFMYDRT"/>
<dbReference type="InterPro" id="IPR016722">
    <property type="entry name" value="DNA_pol_alpha_bsu"/>
</dbReference>
<dbReference type="Pfam" id="PF04042">
    <property type="entry name" value="DNA_pol_E_B"/>
    <property type="match status" value="1"/>
</dbReference>
<comment type="caution">
    <text evidence="9">The sequence shown here is derived from an EMBL/GenBank/DDBJ whole genome shotgun (WGS) entry which is preliminary data.</text>
</comment>
<dbReference type="Proteomes" id="UP000036987">
    <property type="component" value="Unassembled WGS sequence"/>
</dbReference>
<dbReference type="EMBL" id="LFYR01000620">
    <property type="protein sequence ID" value="KMZ72762.1"/>
    <property type="molecule type" value="Genomic_DNA"/>
</dbReference>
<dbReference type="Pfam" id="PF22062">
    <property type="entry name" value="OB_DPOA2"/>
    <property type="match status" value="1"/>
</dbReference>
<dbReference type="PANTHER" id="PTHR23061:SF12">
    <property type="entry name" value="DNA POLYMERASE ALPHA SUBUNIT B"/>
    <property type="match status" value="1"/>
</dbReference>
<dbReference type="InterPro" id="IPR054300">
    <property type="entry name" value="OB_DPOA2"/>
</dbReference>
<keyword evidence="5 6" id="KW-0539">Nucleus</keyword>
<keyword evidence="10" id="KW-1185">Reference proteome</keyword>
<comment type="subcellular location">
    <subcellularLocation>
        <location evidence="1 6">Nucleus</location>
    </subcellularLocation>
</comment>
<keyword evidence="4 6" id="KW-0235">DNA replication</keyword>
<dbReference type="FunFam" id="3.60.21.60:FF:000004">
    <property type="entry name" value="DNA polymerase alpha subunit B"/>
    <property type="match status" value="1"/>
</dbReference>
<dbReference type="PIRSF" id="PIRSF018300">
    <property type="entry name" value="DNA_pol_alph_2"/>
    <property type="match status" value="1"/>
</dbReference>
<sequence>MDVHIKAEFEKSGFSLHQEEEILQKCLTYCINFTLTPSDLVSYWEVYYLNRQLNGLTVENDDLDGFLSQLQNEHKESIIKEDSQLHVYSSNDVDMLLNTEVEHDNNVQECFLSSPINQYETSQLDSYNSPASNLGTIERPSSTGKLSKFISNHTTPFGQRSNKFVSLFSLNNDEDIESGTKVKNLEDSEDDIIRRVRPSERCSLQIHCSQPEPGCRFMYDRTEDKCNALENRIQRCHVQFSASEQYGMPTSATLASEKSIFAVGMICCDSEGRLNEKSILLQGSIEHSGGERVRLDLRKLPQFSFYPGQVIGIEGQNPSGHCFIATKVVDSLPSAPYTGLPPAKRPALDLENIKAPTSKILSVVIAAGPFTTTDNLLFEPLAELLAYASRKQPQLLVLIGPFVDSEHPEIKKGTIDVTFDDIYTVEVLRRLKDFLEYMGPAIRVVLVPSIRDANHDFSFPQSAFDFNIDTSHQITCLSNPCIFSANEIMFGCTSTDIMKHLSSEEISRIPSNSPSRDRMSRLATHVLNQHSFYPLYPPSTAVPLDLSLAPKALEIPSVPDILLLPSDLAPFAKRVPVGETIQVEEASKCMCVNPGRLAKGIGGGSFAEMHFNGNPEKTNVCIIRI</sequence>
<gene>
    <name evidence="9" type="ORF">ZOSMA_15G01010</name>
</gene>
<comment type="function">
    <text evidence="6">Accessory subunit of the DNA polymerase alpha complex (also known as the alpha DNA polymerase-primase complex) which plays an essential role in the initiation of DNA synthesis.</text>
</comment>
<name>A0A0K9PWZ1_ZOSMR</name>
<dbReference type="OrthoDB" id="336885at2759"/>
<dbReference type="GO" id="GO:0005658">
    <property type="term" value="C:alpha DNA polymerase:primase complex"/>
    <property type="evidence" value="ECO:0000318"/>
    <property type="project" value="GO_Central"/>
</dbReference>
<evidence type="ECO:0000256" key="1">
    <source>
        <dbReference type="ARBA" id="ARBA00004123"/>
    </source>
</evidence>
<reference evidence="10" key="1">
    <citation type="journal article" date="2016" name="Nature">
        <title>The genome of the seagrass Zostera marina reveals angiosperm adaptation to the sea.</title>
        <authorList>
            <person name="Olsen J.L."/>
            <person name="Rouze P."/>
            <person name="Verhelst B."/>
            <person name="Lin Y.-C."/>
            <person name="Bayer T."/>
            <person name="Collen J."/>
            <person name="Dattolo E."/>
            <person name="De Paoli E."/>
            <person name="Dittami S."/>
            <person name="Maumus F."/>
            <person name="Michel G."/>
            <person name="Kersting A."/>
            <person name="Lauritano C."/>
            <person name="Lohaus R."/>
            <person name="Toepel M."/>
            <person name="Tonon T."/>
            <person name="Vanneste K."/>
            <person name="Amirebrahimi M."/>
            <person name="Brakel J."/>
            <person name="Bostroem C."/>
            <person name="Chovatia M."/>
            <person name="Grimwood J."/>
            <person name="Jenkins J.W."/>
            <person name="Jueterbock A."/>
            <person name="Mraz A."/>
            <person name="Stam W.T."/>
            <person name="Tice H."/>
            <person name="Bornberg-Bauer E."/>
            <person name="Green P.J."/>
            <person name="Pearson G.A."/>
            <person name="Procaccini G."/>
            <person name="Duarte C.M."/>
            <person name="Schmutz J."/>
            <person name="Reusch T.B.H."/>
            <person name="Van de Peer Y."/>
        </authorList>
    </citation>
    <scope>NUCLEOTIDE SEQUENCE [LARGE SCALE GENOMIC DNA]</scope>
    <source>
        <strain evidence="10">cv. Finnish</strain>
    </source>
</reference>
<dbReference type="AlphaFoldDB" id="A0A0K9PWZ1"/>
<dbReference type="Gene3D" id="3.60.21.60">
    <property type="match status" value="2"/>
</dbReference>
<evidence type="ECO:0000259" key="7">
    <source>
        <dbReference type="Pfam" id="PF04042"/>
    </source>
</evidence>
<evidence type="ECO:0000259" key="8">
    <source>
        <dbReference type="Pfam" id="PF22062"/>
    </source>
</evidence>
<evidence type="ECO:0000313" key="10">
    <source>
        <dbReference type="Proteomes" id="UP000036987"/>
    </source>
</evidence>
<organism evidence="9 10">
    <name type="scientific">Zostera marina</name>
    <name type="common">Eelgrass</name>
    <dbReference type="NCBI Taxonomy" id="29655"/>
    <lineage>
        <taxon>Eukaryota</taxon>
        <taxon>Viridiplantae</taxon>
        <taxon>Streptophyta</taxon>
        <taxon>Embryophyta</taxon>
        <taxon>Tracheophyta</taxon>
        <taxon>Spermatophyta</taxon>
        <taxon>Magnoliopsida</taxon>
        <taxon>Liliopsida</taxon>
        <taxon>Zosteraceae</taxon>
        <taxon>Zostera</taxon>
    </lineage>
</organism>
<evidence type="ECO:0000256" key="6">
    <source>
        <dbReference type="PIRNR" id="PIRNR018300"/>
    </source>
</evidence>
<evidence type="ECO:0000256" key="2">
    <source>
        <dbReference type="ARBA" id="ARBA00007299"/>
    </source>
</evidence>
<dbReference type="InterPro" id="IPR007185">
    <property type="entry name" value="DNA_pol_a/d/e_bsu"/>
</dbReference>
<dbReference type="GO" id="GO:0006270">
    <property type="term" value="P:DNA replication initiation"/>
    <property type="evidence" value="ECO:0000318"/>
    <property type="project" value="GO_Central"/>
</dbReference>
<evidence type="ECO:0000256" key="5">
    <source>
        <dbReference type="ARBA" id="ARBA00023242"/>
    </source>
</evidence>
<protein>
    <recommendedName>
        <fullName evidence="3 6">DNA polymerase alpha subunit B</fullName>
    </recommendedName>
</protein>
<evidence type="ECO:0000256" key="4">
    <source>
        <dbReference type="ARBA" id="ARBA00022705"/>
    </source>
</evidence>
<dbReference type="GO" id="GO:0003677">
    <property type="term" value="F:DNA binding"/>
    <property type="evidence" value="ECO:0007669"/>
    <property type="project" value="InterPro"/>
</dbReference>
<dbReference type="STRING" id="29655.A0A0K9PWZ1"/>
<feature type="domain" description="DNA polymerase alpha subunit B OB" evidence="8">
    <location>
        <begin position="248"/>
        <end position="329"/>
    </location>
</feature>
<feature type="domain" description="DNA polymerase alpha/delta/epsilon subunit B" evidence="7">
    <location>
        <begin position="363"/>
        <end position="573"/>
    </location>
</feature>
<evidence type="ECO:0000313" key="9">
    <source>
        <dbReference type="EMBL" id="KMZ72762.1"/>
    </source>
</evidence>
<proteinExistence type="inferred from homology"/>